<comment type="caution">
    <text evidence="1">The sequence shown here is derived from an EMBL/GenBank/DDBJ whole genome shotgun (WGS) entry which is preliminary data.</text>
</comment>
<evidence type="ECO:0000313" key="1">
    <source>
        <dbReference type="EMBL" id="KAG9347255.1"/>
    </source>
</evidence>
<organism evidence="1 2">
    <name type="scientific">Albula glossodonta</name>
    <name type="common">roundjaw bonefish</name>
    <dbReference type="NCBI Taxonomy" id="121402"/>
    <lineage>
        <taxon>Eukaryota</taxon>
        <taxon>Metazoa</taxon>
        <taxon>Chordata</taxon>
        <taxon>Craniata</taxon>
        <taxon>Vertebrata</taxon>
        <taxon>Euteleostomi</taxon>
        <taxon>Actinopterygii</taxon>
        <taxon>Neopterygii</taxon>
        <taxon>Teleostei</taxon>
        <taxon>Albuliformes</taxon>
        <taxon>Albulidae</taxon>
        <taxon>Albula</taxon>
    </lineage>
</organism>
<accession>A0A8T2P3W7</accession>
<dbReference type="OrthoDB" id="5954824at2759"/>
<gene>
    <name evidence="1" type="ORF">JZ751_004822</name>
</gene>
<evidence type="ECO:0000313" key="2">
    <source>
        <dbReference type="Proteomes" id="UP000824540"/>
    </source>
</evidence>
<dbReference type="AlphaFoldDB" id="A0A8T2P3W7"/>
<dbReference type="Proteomes" id="UP000824540">
    <property type="component" value="Unassembled WGS sequence"/>
</dbReference>
<sequence>MTERLCPAALQPVSNKKPSCAEYLREAEYRQNLIQALKRTPFHPNNQVLATPPVSLQAYHRNLQHIIRHQPIGWTVSLHSISGCCVLLAEAQSHSPARQLSLLSACTLCTFLRAKNNNATKLVFVH</sequence>
<name>A0A8T2P3W7_9TELE</name>
<protein>
    <submittedName>
        <fullName evidence="1">Uncharacterized protein</fullName>
    </submittedName>
</protein>
<dbReference type="EMBL" id="JAFBMS010000013">
    <property type="protein sequence ID" value="KAG9347255.1"/>
    <property type="molecule type" value="Genomic_DNA"/>
</dbReference>
<keyword evidence="2" id="KW-1185">Reference proteome</keyword>
<proteinExistence type="predicted"/>
<reference evidence="1" key="1">
    <citation type="thesis" date="2021" institute="BYU ScholarsArchive" country="Provo, UT, USA">
        <title>Applications of and Algorithms for Genome Assembly and Genomic Analyses with an Emphasis on Marine Teleosts.</title>
        <authorList>
            <person name="Pickett B.D."/>
        </authorList>
    </citation>
    <scope>NUCLEOTIDE SEQUENCE</scope>
    <source>
        <strain evidence="1">HI-2016</strain>
    </source>
</reference>